<accession>A0ABS6AKH5</accession>
<evidence type="ECO:0000256" key="1">
    <source>
        <dbReference type="ARBA" id="ARBA00009156"/>
    </source>
</evidence>
<organism evidence="6 7">
    <name type="scientific">Paracoccus marinaquae</name>
    <dbReference type="NCBI Taxonomy" id="2841926"/>
    <lineage>
        <taxon>Bacteria</taxon>
        <taxon>Pseudomonadati</taxon>
        <taxon>Pseudomonadota</taxon>
        <taxon>Alphaproteobacteria</taxon>
        <taxon>Rhodobacterales</taxon>
        <taxon>Paracoccaceae</taxon>
        <taxon>Paracoccus</taxon>
    </lineage>
</organism>
<dbReference type="CDD" id="cd07773">
    <property type="entry name" value="ASKHA_NBD_FGGY_FK"/>
    <property type="match status" value="1"/>
</dbReference>
<evidence type="ECO:0000256" key="3">
    <source>
        <dbReference type="ARBA" id="ARBA00022777"/>
    </source>
</evidence>
<dbReference type="RefSeq" id="WP_216033407.1">
    <property type="nucleotide sequence ID" value="NZ_JAHKNG010000018.1"/>
</dbReference>
<dbReference type="PANTHER" id="PTHR43095">
    <property type="entry name" value="SUGAR KINASE"/>
    <property type="match status" value="1"/>
</dbReference>
<dbReference type="Pfam" id="PF02782">
    <property type="entry name" value="FGGY_C"/>
    <property type="match status" value="1"/>
</dbReference>
<proteinExistence type="inferred from homology"/>
<dbReference type="PIRSF" id="PIRSF000538">
    <property type="entry name" value="GlpK"/>
    <property type="match status" value="1"/>
</dbReference>
<keyword evidence="3 6" id="KW-0418">Kinase</keyword>
<sequence>MRYLIGLDLGSGSIRAGAFDLNGRPARIASRPSTSVTPDPARPGEIVWPHRAVWATACEVLQEVIQALPADAEIAGVAAACLGMDGVPLDRDNTPLYDFIAWTDSRCVPYYEAWLRDFGEARQFLTTGSPPRGFSTLFRLQWMRDHHPEILERTRKWVLMGDFVNQRLCGELATDYSMAACTLLFSPGAAAWDQGIADKAGVDLGLMCAAKPAGTLLGQVTAAAAAETGLPQGTPVILGGHDYLCGALPVGGHRPGAVVNIGGTWDIIQATLAEFTLPEAAVGTGWTVEHHVAPGQFSAFGAAIGGGVTTWFRDTFAPGMNDDSFFALATEAAASRAALPVFLPHLAGCTGPVMDATAAGAFLGLRQSHGRTEMLAAVFEGLNLQTREILASAACLGLTPERLIMVGGSARNPGIVQSRADALGLPVDVPGVTETTAQGAAMLAGIGAGEFADMDQAVAAMTCAMTRTEPTTDGMRRHDDRLELFRTAFAALDPVNRRGAGDGGPELIEN</sequence>
<name>A0ABS6AKH5_9RHOB</name>
<dbReference type="InterPro" id="IPR000577">
    <property type="entry name" value="Carb_kinase_FGGY"/>
</dbReference>
<evidence type="ECO:0000259" key="5">
    <source>
        <dbReference type="Pfam" id="PF02782"/>
    </source>
</evidence>
<dbReference type="InterPro" id="IPR018485">
    <property type="entry name" value="FGGY_C"/>
</dbReference>
<feature type="domain" description="Carbohydrate kinase FGGY N-terminal" evidence="4">
    <location>
        <begin position="3"/>
        <end position="248"/>
    </location>
</feature>
<feature type="domain" description="Carbohydrate kinase FGGY C-terminal" evidence="5">
    <location>
        <begin position="259"/>
        <end position="447"/>
    </location>
</feature>
<comment type="similarity">
    <text evidence="1">Belongs to the FGGY kinase family.</text>
</comment>
<dbReference type="Pfam" id="PF00370">
    <property type="entry name" value="FGGY_N"/>
    <property type="match status" value="1"/>
</dbReference>
<comment type="caution">
    <text evidence="6">The sequence shown here is derived from an EMBL/GenBank/DDBJ whole genome shotgun (WGS) entry which is preliminary data.</text>
</comment>
<evidence type="ECO:0000313" key="6">
    <source>
        <dbReference type="EMBL" id="MBU3030731.1"/>
    </source>
</evidence>
<dbReference type="PANTHER" id="PTHR43095:SF5">
    <property type="entry name" value="XYLULOSE KINASE"/>
    <property type="match status" value="1"/>
</dbReference>
<reference evidence="6" key="1">
    <citation type="submission" date="2021-06" db="EMBL/GenBank/DDBJ databases">
        <title>Paracoccus bacterium XHP0099 sp. nov., isolated from the surface waters of the Yellow Sea.</title>
        <authorList>
            <person name="Xue H."/>
            <person name="Zhang D."/>
        </authorList>
    </citation>
    <scope>NUCLEOTIDE SEQUENCE</scope>
    <source>
        <strain evidence="6">XHP0099</strain>
    </source>
</reference>
<dbReference type="GO" id="GO:0016301">
    <property type="term" value="F:kinase activity"/>
    <property type="evidence" value="ECO:0007669"/>
    <property type="project" value="UniProtKB-KW"/>
</dbReference>
<gene>
    <name evidence="6" type="ORF">KNW02_11465</name>
</gene>
<dbReference type="InterPro" id="IPR050406">
    <property type="entry name" value="FGGY_Carb_Kinase"/>
</dbReference>
<protein>
    <submittedName>
        <fullName evidence="6">FGGY-family carbohydrate kinase</fullName>
    </submittedName>
</protein>
<evidence type="ECO:0000259" key="4">
    <source>
        <dbReference type="Pfam" id="PF00370"/>
    </source>
</evidence>
<evidence type="ECO:0000313" key="7">
    <source>
        <dbReference type="Proteomes" id="UP001166191"/>
    </source>
</evidence>
<dbReference type="Proteomes" id="UP001166191">
    <property type="component" value="Unassembled WGS sequence"/>
</dbReference>
<dbReference type="EMBL" id="JAHKNG010000018">
    <property type="protein sequence ID" value="MBU3030731.1"/>
    <property type="molecule type" value="Genomic_DNA"/>
</dbReference>
<dbReference type="InterPro" id="IPR018484">
    <property type="entry name" value="FGGY_N"/>
</dbReference>
<keyword evidence="7" id="KW-1185">Reference proteome</keyword>
<evidence type="ECO:0000256" key="2">
    <source>
        <dbReference type="ARBA" id="ARBA00022679"/>
    </source>
</evidence>
<keyword evidence="2" id="KW-0808">Transferase</keyword>